<dbReference type="AlphaFoldDB" id="Q0F2E4"/>
<dbReference type="InParanoid" id="Q0F2E4"/>
<comment type="caution">
    <text evidence="2">The sequence shown here is derived from an EMBL/GenBank/DDBJ whole genome shotgun (WGS) entry which is preliminary data.</text>
</comment>
<dbReference type="SUPFAM" id="SSF48695">
    <property type="entry name" value="Multiheme cytochromes"/>
    <property type="match status" value="1"/>
</dbReference>
<dbReference type="SMR" id="Q0F2E4"/>
<sequence>MKQKKYWGILLLSGCLTLSMATLAWTEDGEGEGHERHERGFLHQAADIGPITNKAYKTECSACHFAYPAGFLPERSWVKIMNNLDDHFGENAELNDKTRLVITDYLRTHAADRLPNRFSRSMLRSVDAGATPLRISETSYFRHKHREIPARMVTGNPKVGSFSNCLSCHSGADNGSFDEHSVTIPGFRQWED</sequence>
<protein>
    <submittedName>
        <fullName evidence="2">Diheme cytochrome c</fullName>
    </submittedName>
</protein>
<evidence type="ECO:0000313" key="3">
    <source>
        <dbReference type="Proteomes" id="UP000005297"/>
    </source>
</evidence>
<reference evidence="2 3" key="1">
    <citation type="submission" date="2006-09" db="EMBL/GenBank/DDBJ databases">
        <authorList>
            <person name="Emerson D."/>
            <person name="Ferriera S."/>
            <person name="Johnson J."/>
            <person name="Kravitz S."/>
            <person name="Halpern A."/>
            <person name="Remington K."/>
            <person name="Beeson K."/>
            <person name="Tran B."/>
            <person name="Rogers Y.-H."/>
            <person name="Friedman R."/>
            <person name="Venter J.C."/>
        </authorList>
    </citation>
    <scope>NUCLEOTIDE SEQUENCE [LARGE SCALE GENOMIC DNA]</scope>
    <source>
        <strain evidence="2 3">PV-1</strain>
    </source>
</reference>
<dbReference type="OrthoDB" id="5296814at2"/>
<dbReference type="InterPro" id="IPR036280">
    <property type="entry name" value="Multihaem_cyt_sf"/>
</dbReference>
<evidence type="ECO:0000313" key="2">
    <source>
        <dbReference type="EMBL" id="EAU55606.1"/>
    </source>
</evidence>
<gene>
    <name evidence="2" type="ORF">SPV1_01622</name>
</gene>
<evidence type="ECO:0000256" key="1">
    <source>
        <dbReference type="SAM" id="SignalP"/>
    </source>
</evidence>
<name>Q0F2E4_9PROT</name>
<accession>Q0F2E4</accession>
<feature type="chain" id="PRO_5004171433" evidence="1">
    <location>
        <begin position="25"/>
        <end position="192"/>
    </location>
</feature>
<organism evidence="2 3">
    <name type="scientific">Mariprofundus ferrooxydans PV-1</name>
    <dbReference type="NCBI Taxonomy" id="314345"/>
    <lineage>
        <taxon>Bacteria</taxon>
        <taxon>Pseudomonadati</taxon>
        <taxon>Pseudomonadota</taxon>
        <taxon>Candidatius Mariprofundia</taxon>
        <taxon>Mariprofundales</taxon>
        <taxon>Mariprofundaceae</taxon>
        <taxon>Mariprofundus</taxon>
    </lineage>
</organism>
<dbReference type="InterPro" id="IPR018588">
    <property type="entry name" value="Dihaem_cytochrome-c"/>
</dbReference>
<keyword evidence="1" id="KW-0732">Signal</keyword>
<dbReference type="RefSeq" id="WP_009850625.1">
    <property type="nucleotide sequence ID" value="NZ_DS022295.1"/>
</dbReference>
<keyword evidence="3" id="KW-1185">Reference proteome</keyword>
<dbReference type="STRING" id="314344.AL013_01420"/>
<dbReference type="HOGENOM" id="CLU_121881_0_0_0"/>
<dbReference type="eggNOG" id="COG3658">
    <property type="taxonomic scope" value="Bacteria"/>
</dbReference>
<dbReference type="EMBL" id="AATS01000002">
    <property type="protein sequence ID" value="EAU55606.1"/>
    <property type="molecule type" value="Genomic_DNA"/>
</dbReference>
<feature type="signal peptide" evidence="1">
    <location>
        <begin position="1"/>
        <end position="24"/>
    </location>
</feature>
<proteinExistence type="predicted"/>
<dbReference type="Proteomes" id="UP000005297">
    <property type="component" value="Unassembled WGS sequence"/>
</dbReference>
<dbReference type="Pfam" id="PF09626">
    <property type="entry name" value="DHC"/>
    <property type="match status" value="1"/>
</dbReference>